<keyword evidence="4" id="KW-1185">Reference proteome</keyword>
<keyword evidence="2" id="KW-1133">Transmembrane helix</keyword>
<sequence length="291" mass="30928">MLVRIRPGAELSGAEQEFVACLRSYPTTGLAVIDLEADNRRVDAVVWTPRGLTVLEVHGFRRRQSGILSTPAEGPWKISDAPVELDDLESGSPADRVEHGIYAVKHMLQRALQDPGHISGAVVLVPFRGAVVRPARTNLRPGLDVVVGNVTDATELRIYLEGFSAGPRNWTADRVIGACGALGSAQLAPSRAELLDAGFEENVPEPVTAIPRAPKPRVEPKPGAATKSQAYAGWSVVVIGVIGILFVLGVIATALTHDSAQPGPAPDPTTSVTPSPPAYRPTDCYPFQQNC</sequence>
<dbReference type="EMBL" id="JADLRE010000004">
    <property type="protein sequence ID" value="MBF6225039.1"/>
    <property type="molecule type" value="Genomic_DNA"/>
</dbReference>
<protein>
    <submittedName>
        <fullName evidence="3">NERD domain-containing protein</fullName>
    </submittedName>
</protein>
<dbReference type="RefSeq" id="WP_195032306.1">
    <property type="nucleotide sequence ID" value="NZ_JADLRE010000004.1"/>
</dbReference>
<keyword evidence="2" id="KW-0472">Membrane</keyword>
<dbReference type="Proteomes" id="UP000807309">
    <property type="component" value="Unassembled WGS sequence"/>
</dbReference>
<keyword evidence="2" id="KW-0812">Transmembrane</keyword>
<reference evidence="3 4" key="1">
    <citation type="submission" date="2020-10" db="EMBL/GenBank/DDBJ databases">
        <title>Identification of Nocardia species via Next-generation sequencing and recognition of intraspecies genetic diversity.</title>
        <authorList>
            <person name="Li P."/>
            <person name="Li P."/>
            <person name="Lu B."/>
        </authorList>
    </citation>
    <scope>NUCLEOTIDE SEQUENCE [LARGE SCALE GENOMIC DNA]</scope>
    <source>
        <strain evidence="3 4">N-11</strain>
    </source>
</reference>
<evidence type="ECO:0000256" key="2">
    <source>
        <dbReference type="SAM" id="Phobius"/>
    </source>
</evidence>
<evidence type="ECO:0000256" key="1">
    <source>
        <dbReference type="SAM" id="MobiDB-lite"/>
    </source>
</evidence>
<comment type="caution">
    <text evidence="3">The sequence shown here is derived from an EMBL/GenBank/DDBJ whole genome shotgun (WGS) entry which is preliminary data.</text>
</comment>
<name>A0ABS0C3S7_9NOCA</name>
<evidence type="ECO:0000313" key="4">
    <source>
        <dbReference type="Proteomes" id="UP000807309"/>
    </source>
</evidence>
<organism evidence="3 4">
    <name type="scientific">Nocardia abscessus</name>
    <dbReference type="NCBI Taxonomy" id="120957"/>
    <lineage>
        <taxon>Bacteria</taxon>
        <taxon>Bacillati</taxon>
        <taxon>Actinomycetota</taxon>
        <taxon>Actinomycetes</taxon>
        <taxon>Mycobacteriales</taxon>
        <taxon>Nocardiaceae</taxon>
        <taxon>Nocardia</taxon>
    </lineage>
</organism>
<feature type="region of interest" description="Disordered" evidence="1">
    <location>
        <begin position="259"/>
        <end position="280"/>
    </location>
</feature>
<feature type="transmembrane region" description="Helical" evidence="2">
    <location>
        <begin position="231"/>
        <end position="255"/>
    </location>
</feature>
<evidence type="ECO:0000313" key="3">
    <source>
        <dbReference type="EMBL" id="MBF6225039.1"/>
    </source>
</evidence>
<accession>A0ABS0C3S7</accession>
<proteinExistence type="predicted"/>
<gene>
    <name evidence="3" type="ORF">IU470_07935</name>
</gene>